<keyword evidence="5 11" id="KW-0645">Protease</keyword>
<dbReference type="PROSITE" id="PS00134">
    <property type="entry name" value="TRYPSIN_HIS"/>
    <property type="match status" value="1"/>
</dbReference>
<dbReference type="OrthoDB" id="10037376at2759"/>
<keyword evidence="13" id="KW-1185">Reference proteome</keyword>
<dbReference type="EMBL" id="JAFBMS010000009">
    <property type="protein sequence ID" value="KAG9349634.1"/>
    <property type="molecule type" value="Genomic_DNA"/>
</dbReference>
<keyword evidence="4" id="KW-0964">Secreted</keyword>
<keyword evidence="6 11" id="KW-0732">Signal</keyword>
<keyword evidence="8 11" id="KW-0720">Serine protease</keyword>
<sequence length="550" mass="60952">MALQVRILALFLLSLCYGQSSQLHSALWRPQWPMLRVPVVLPQQTEEGSDPQFEAEAQLEVTSSCDPDCHKQAPVPSYWDLREYLSYETLYSNGSLMETTVGIYGFNPADLRREAAGRSRAKRQIYGPDSRFSIVGQDFLLNYPFSTAVKVSTGCTGTLVGDRHVLTAAHCVHDGKTYVKGAQRLRVGFLKPRQRDAPPTNRSTSAARPDKMKFQWIRVKRTHVPKGWIKGSTNEIGMDYDYALLELKKAHKRRYMKMGVSPPSRQLPGRRVQFSGFDNDRKGQLVFRFCKAHEETYDLLYQHCDAQPGASGSGVYARMWNRRRRRWERKVIGVFSGHQWVDRNGSPEEFNVAGRLAREQVIPSPPHPPAQGSLGLEAHVAATERVGVGLPQHNAIPQQFEEDVVVAEEDEAEGEGTVFQLVPAAQVRCGAVQQVASVFSPSTSLRISSGERGQVWAGTEAGLANCSRRFSRSRVKKSLGRSSELSWDSWSSCPRPASAVRAERSGSAAVYSDPVGPRACPATPATPAAPHCNLTATPSAAQPLKYKMSL</sequence>
<dbReference type="FunFam" id="2.40.10.10:FF:000040">
    <property type="entry name" value="Serine protease 23"/>
    <property type="match status" value="1"/>
</dbReference>
<accession>A0A8T2PAL6</accession>
<dbReference type="AlphaFoldDB" id="A0A8T2PAL6"/>
<dbReference type="InterPro" id="IPR050966">
    <property type="entry name" value="Glutamyl_endopeptidase"/>
</dbReference>
<evidence type="ECO:0000256" key="3">
    <source>
        <dbReference type="ARBA" id="ARBA00008764"/>
    </source>
</evidence>
<name>A0A8T2PAL6_9TELE</name>
<dbReference type="PANTHER" id="PTHR15462:SF10">
    <property type="entry name" value="SERINE PROTEASE 23"/>
    <property type="match status" value="1"/>
</dbReference>
<comment type="similarity">
    <text evidence="2">Belongs to the peptidase S1 family.</text>
</comment>
<dbReference type="GO" id="GO:0004252">
    <property type="term" value="F:serine-type endopeptidase activity"/>
    <property type="evidence" value="ECO:0007669"/>
    <property type="project" value="InterPro"/>
</dbReference>
<feature type="non-terminal residue" evidence="12">
    <location>
        <position position="550"/>
    </location>
</feature>
<evidence type="ECO:0000256" key="6">
    <source>
        <dbReference type="ARBA" id="ARBA00022729"/>
    </source>
</evidence>
<keyword evidence="10" id="KW-0325">Glycoprotein</keyword>
<dbReference type="InterPro" id="IPR009003">
    <property type="entry name" value="Peptidase_S1_PA"/>
</dbReference>
<evidence type="ECO:0000256" key="2">
    <source>
        <dbReference type="ARBA" id="ARBA00007664"/>
    </source>
</evidence>
<dbReference type="Proteomes" id="UP000824540">
    <property type="component" value="Unassembled WGS sequence"/>
</dbReference>
<comment type="caution">
    <text evidence="12">The sequence shown here is derived from an EMBL/GenBank/DDBJ whole genome shotgun (WGS) entry which is preliminary data.</text>
</comment>
<comment type="subcellular location">
    <subcellularLocation>
        <location evidence="1">Secreted</location>
    </subcellularLocation>
</comment>
<dbReference type="SUPFAM" id="SSF50494">
    <property type="entry name" value="Trypsin-like serine proteases"/>
    <property type="match status" value="1"/>
</dbReference>
<reference evidence="12" key="1">
    <citation type="thesis" date="2021" institute="BYU ScholarsArchive" country="Provo, UT, USA">
        <title>Applications of and Algorithms for Genome Assembly and Genomic Analyses with an Emphasis on Marine Teleosts.</title>
        <authorList>
            <person name="Pickett B.D."/>
        </authorList>
    </citation>
    <scope>NUCLEOTIDE SEQUENCE</scope>
    <source>
        <strain evidence="12">HI-2016</strain>
    </source>
</reference>
<evidence type="ECO:0000256" key="11">
    <source>
        <dbReference type="RuleBase" id="RU004296"/>
    </source>
</evidence>
<dbReference type="EC" id="3.4.21.-" evidence="11"/>
<gene>
    <name evidence="12" type="ORF">JZ751_028082</name>
</gene>
<evidence type="ECO:0000256" key="1">
    <source>
        <dbReference type="ARBA" id="ARBA00004613"/>
    </source>
</evidence>
<dbReference type="FunFam" id="2.40.10.10:FF:000048">
    <property type="entry name" value="serine protease 23"/>
    <property type="match status" value="1"/>
</dbReference>
<evidence type="ECO:0000256" key="4">
    <source>
        <dbReference type="ARBA" id="ARBA00022525"/>
    </source>
</evidence>
<evidence type="ECO:0000256" key="7">
    <source>
        <dbReference type="ARBA" id="ARBA00022801"/>
    </source>
</evidence>
<dbReference type="PRINTS" id="PR00839">
    <property type="entry name" value="V8PROTEASE"/>
</dbReference>
<dbReference type="Pfam" id="PF13365">
    <property type="entry name" value="Trypsin_2"/>
    <property type="match status" value="1"/>
</dbReference>
<dbReference type="InterPro" id="IPR043504">
    <property type="entry name" value="Peptidase_S1_PA_chymotrypsin"/>
</dbReference>
<evidence type="ECO:0000313" key="13">
    <source>
        <dbReference type="Proteomes" id="UP000824540"/>
    </source>
</evidence>
<dbReference type="GO" id="GO:0005615">
    <property type="term" value="C:extracellular space"/>
    <property type="evidence" value="ECO:0007669"/>
    <property type="project" value="TreeGrafter"/>
</dbReference>
<dbReference type="InterPro" id="IPR018114">
    <property type="entry name" value="TRYPSIN_HIS"/>
</dbReference>
<dbReference type="PANTHER" id="PTHR15462">
    <property type="entry name" value="SERINE PROTEASE"/>
    <property type="match status" value="1"/>
</dbReference>
<protein>
    <recommendedName>
        <fullName evidence="11">Serine protease</fullName>
        <ecNumber evidence="11">3.4.21.-</ecNumber>
    </recommendedName>
</protein>
<evidence type="ECO:0000256" key="8">
    <source>
        <dbReference type="ARBA" id="ARBA00022825"/>
    </source>
</evidence>
<comment type="similarity">
    <text evidence="3 11">Belongs to the peptidase S1B family.</text>
</comment>
<dbReference type="Gene3D" id="2.40.10.10">
    <property type="entry name" value="Trypsin-like serine proteases"/>
    <property type="match status" value="2"/>
</dbReference>
<keyword evidence="7 11" id="KW-0378">Hydrolase</keyword>
<organism evidence="12 13">
    <name type="scientific">Albula glossodonta</name>
    <name type="common">roundjaw bonefish</name>
    <dbReference type="NCBI Taxonomy" id="121402"/>
    <lineage>
        <taxon>Eukaryota</taxon>
        <taxon>Metazoa</taxon>
        <taxon>Chordata</taxon>
        <taxon>Craniata</taxon>
        <taxon>Vertebrata</taxon>
        <taxon>Euteleostomi</taxon>
        <taxon>Actinopterygii</taxon>
        <taxon>Neopterygii</taxon>
        <taxon>Teleostei</taxon>
        <taxon>Albuliformes</taxon>
        <taxon>Albulidae</taxon>
        <taxon>Albula</taxon>
    </lineage>
</organism>
<feature type="chain" id="PRO_5035960044" description="Serine protease" evidence="11">
    <location>
        <begin position="19"/>
        <end position="550"/>
    </location>
</feature>
<evidence type="ECO:0000256" key="9">
    <source>
        <dbReference type="ARBA" id="ARBA00023157"/>
    </source>
</evidence>
<feature type="signal peptide" evidence="11">
    <location>
        <begin position="1"/>
        <end position="18"/>
    </location>
</feature>
<evidence type="ECO:0000256" key="5">
    <source>
        <dbReference type="ARBA" id="ARBA00022670"/>
    </source>
</evidence>
<dbReference type="InterPro" id="IPR008256">
    <property type="entry name" value="Peptidase_S1B"/>
</dbReference>
<dbReference type="GO" id="GO:0006508">
    <property type="term" value="P:proteolysis"/>
    <property type="evidence" value="ECO:0007669"/>
    <property type="project" value="UniProtKB-KW"/>
</dbReference>
<evidence type="ECO:0000313" key="12">
    <source>
        <dbReference type="EMBL" id="KAG9349634.1"/>
    </source>
</evidence>
<evidence type="ECO:0000256" key="10">
    <source>
        <dbReference type="ARBA" id="ARBA00023180"/>
    </source>
</evidence>
<proteinExistence type="inferred from homology"/>
<keyword evidence="9" id="KW-1015">Disulfide bond</keyword>